<dbReference type="Proteomes" id="UP000661607">
    <property type="component" value="Unassembled WGS sequence"/>
</dbReference>
<keyword evidence="1" id="KW-1133">Transmembrane helix</keyword>
<keyword evidence="1" id="KW-0812">Transmembrane</keyword>
<protein>
    <submittedName>
        <fullName evidence="2">Kef-type K+ transport system membrane component KefB</fullName>
    </submittedName>
</protein>
<feature type="transmembrane region" description="Helical" evidence="1">
    <location>
        <begin position="26"/>
        <end position="45"/>
    </location>
</feature>
<dbReference type="EMBL" id="JADBEF010000001">
    <property type="protein sequence ID" value="MBE1562864.1"/>
    <property type="molecule type" value="Genomic_DNA"/>
</dbReference>
<organism evidence="2 3">
    <name type="scientific">Nonomuraea africana</name>
    <dbReference type="NCBI Taxonomy" id="46171"/>
    <lineage>
        <taxon>Bacteria</taxon>
        <taxon>Bacillati</taxon>
        <taxon>Actinomycetota</taxon>
        <taxon>Actinomycetes</taxon>
        <taxon>Streptosporangiales</taxon>
        <taxon>Streptosporangiaceae</taxon>
        <taxon>Nonomuraea</taxon>
    </lineage>
</organism>
<proteinExistence type="predicted"/>
<sequence>MLEILLGVLAGPVVLGWVGRHEARALALFASAGLPLIVVLTTTGVEQHAITAATAAAMVTAGVFSVTVYPLIALRLYRTADQKCEDPVA</sequence>
<feature type="transmembrane region" description="Helical" evidence="1">
    <location>
        <begin position="52"/>
        <end position="72"/>
    </location>
</feature>
<reference evidence="2 3" key="1">
    <citation type="submission" date="2020-10" db="EMBL/GenBank/DDBJ databases">
        <title>Sequencing the genomes of 1000 actinobacteria strains.</title>
        <authorList>
            <person name="Klenk H.-P."/>
        </authorList>
    </citation>
    <scope>NUCLEOTIDE SEQUENCE [LARGE SCALE GENOMIC DNA]</scope>
    <source>
        <strain evidence="2 3">DSM 43748</strain>
    </source>
</reference>
<name>A0ABR9KLH0_9ACTN</name>
<evidence type="ECO:0000313" key="3">
    <source>
        <dbReference type="Proteomes" id="UP000661607"/>
    </source>
</evidence>
<accession>A0ABR9KLH0</accession>
<gene>
    <name evidence="2" type="ORF">H4W81_005643</name>
</gene>
<evidence type="ECO:0000256" key="1">
    <source>
        <dbReference type="SAM" id="Phobius"/>
    </source>
</evidence>
<evidence type="ECO:0000313" key="2">
    <source>
        <dbReference type="EMBL" id="MBE1562864.1"/>
    </source>
</evidence>
<dbReference type="RefSeq" id="WP_192777538.1">
    <property type="nucleotide sequence ID" value="NZ_BAAASY010000004.1"/>
</dbReference>
<comment type="caution">
    <text evidence="2">The sequence shown here is derived from an EMBL/GenBank/DDBJ whole genome shotgun (WGS) entry which is preliminary data.</text>
</comment>
<keyword evidence="3" id="KW-1185">Reference proteome</keyword>
<keyword evidence="1" id="KW-0472">Membrane</keyword>